<protein>
    <submittedName>
        <fullName evidence="1">Uncharacterized protein</fullName>
    </submittedName>
</protein>
<keyword evidence="2" id="KW-1185">Reference proteome</keyword>
<dbReference type="Proteomes" id="UP000095237">
    <property type="component" value="Unassembled WGS sequence"/>
</dbReference>
<evidence type="ECO:0000313" key="2">
    <source>
        <dbReference type="Proteomes" id="UP000095237"/>
    </source>
</evidence>
<sequence length="76" mass="9147">MVWNRGTIKNLEGEIENFLELNILKFDKTIDYYKLKQNNEISINTEIYFTAPKVPKYIFLCRISTFLNPAFFIRYT</sequence>
<name>A0A1E5IHA8_ENDTX</name>
<comment type="caution">
    <text evidence="1">The sequence shown here is derived from an EMBL/GenBank/DDBJ whole genome shotgun (WGS) entry which is preliminary data.</text>
</comment>
<evidence type="ECO:0000313" key="1">
    <source>
        <dbReference type="EMBL" id="OEG69882.1"/>
    </source>
</evidence>
<dbReference type="AlphaFoldDB" id="A0A1E5IHA8"/>
<reference evidence="1 2" key="1">
    <citation type="submission" date="2015-11" db="EMBL/GenBank/DDBJ databases">
        <title>Evidence for parallel genomic evolution in an endosymbiosis of termite gut flagellates.</title>
        <authorList>
            <person name="Zheng H."/>
        </authorList>
    </citation>
    <scope>NUCLEOTIDE SEQUENCE [LARGE SCALE GENOMIC DNA]</scope>
    <source>
        <strain evidence="1 2">CET450</strain>
    </source>
</reference>
<accession>A0A1E5IHA8</accession>
<organism evidence="1 2">
    <name type="scientific">Endomicrobium trichonymphae</name>
    <dbReference type="NCBI Taxonomy" id="1408204"/>
    <lineage>
        <taxon>Bacteria</taxon>
        <taxon>Pseudomonadati</taxon>
        <taxon>Elusimicrobiota</taxon>
        <taxon>Endomicrobiia</taxon>
        <taxon>Endomicrobiales</taxon>
        <taxon>Endomicrobiaceae</taxon>
        <taxon>Candidatus Endomicrobiellum</taxon>
    </lineage>
</organism>
<proteinExistence type="predicted"/>
<gene>
    <name evidence="1" type="ORF">ATZ36_07310</name>
</gene>
<dbReference type="EMBL" id="LNVX01000545">
    <property type="protein sequence ID" value="OEG69882.1"/>
    <property type="molecule type" value="Genomic_DNA"/>
</dbReference>